<dbReference type="RefSeq" id="WP_265764458.1">
    <property type="nucleotide sequence ID" value="NZ_JAGGJA010000002.1"/>
</dbReference>
<reference evidence="1 2" key="1">
    <citation type="submission" date="2021-03" db="EMBL/GenBank/DDBJ databases">
        <title>Aliifodinibius sp. nov., a new bacterium isolated from saline soil.</title>
        <authorList>
            <person name="Galisteo C."/>
            <person name="De La Haba R."/>
            <person name="Sanchez-Porro C."/>
            <person name="Ventosa A."/>
        </authorList>
    </citation>
    <scope>NUCLEOTIDE SEQUENCE [LARGE SCALE GENOMIC DNA]</scope>
    <source>
        <strain evidence="1 2">1BSP15-2V2</strain>
    </source>
</reference>
<dbReference type="Proteomes" id="UP001207918">
    <property type="component" value="Unassembled WGS sequence"/>
</dbReference>
<evidence type="ECO:0000313" key="1">
    <source>
        <dbReference type="EMBL" id="MCW9705789.1"/>
    </source>
</evidence>
<accession>A0ABT3PKQ2</accession>
<organism evidence="1 2">
    <name type="scientific">Fodinibius salsisoli</name>
    <dbReference type="NCBI Taxonomy" id="2820877"/>
    <lineage>
        <taxon>Bacteria</taxon>
        <taxon>Pseudomonadati</taxon>
        <taxon>Balneolota</taxon>
        <taxon>Balneolia</taxon>
        <taxon>Balneolales</taxon>
        <taxon>Balneolaceae</taxon>
        <taxon>Fodinibius</taxon>
    </lineage>
</organism>
<comment type="caution">
    <text evidence="1">The sequence shown here is derived from an EMBL/GenBank/DDBJ whole genome shotgun (WGS) entry which is preliminary data.</text>
</comment>
<proteinExistence type="predicted"/>
<evidence type="ECO:0000313" key="2">
    <source>
        <dbReference type="Proteomes" id="UP001207918"/>
    </source>
</evidence>
<gene>
    <name evidence="1" type="ORF">J6I44_02930</name>
</gene>
<dbReference type="EMBL" id="JAGGJA010000002">
    <property type="protein sequence ID" value="MCW9705789.1"/>
    <property type="molecule type" value="Genomic_DNA"/>
</dbReference>
<protein>
    <submittedName>
        <fullName evidence="1">Uncharacterized protein</fullName>
    </submittedName>
</protein>
<keyword evidence="2" id="KW-1185">Reference proteome</keyword>
<name>A0ABT3PKQ2_9BACT</name>
<sequence>MIRILPYITVFISCIAIPLSANGQSYIYWGNKNYPSTYLGTFEGEVKSIVLKIGKRGSGDGVILVETKYKNAGSFNGSIYLFLSNGERIKCIDRNLTDTVNQKNRALYFLTKQEVETLKRNNIIKIRFSLKGTLNSSGDFTVENISSFGLDKFRFETSEDFIELFGPPAND</sequence>